<evidence type="ECO:0000313" key="3">
    <source>
        <dbReference type="Proteomes" id="UP001230951"/>
    </source>
</evidence>
<name>A0AAW8DDH7_9MICC</name>
<evidence type="ECO:0000313" key="2">
    <source>
        <dbReference type="EMBL" id="MDQ0182559.1"/>
    </source>
</evidence>
<gene>
    <name evidence="1" type="ORF">J2S90_003868</name>
    <name evidence="2" type="ORF">J2S93_004012</name>
</gene>
<sequence length="46" mass="5414">MAKRLKDLMVFNGKPVVKDKTLFNGQLLDQRREDVYVVLHQMGIIR</sequence>
<keyword evidence="3" id="KW-1185">Reference proteome</keyword>
<dbReference type="RefSeq" id="WP_172465581.1">
    <property type="nucleotide sequence ID" value="NZ_JAUSRG010000015.1"/>
</dbReference>
<dbReference type="EMBL" id="JAUSRG010000015">
    <property type="protein sequence ID" value="MDP9906881.1"/>
    <property type="molecule type" value="Genomic_DNA"/>
</dbReference>
<organism evidence="1 4">
    <name type="scientific">Arthrobacter bambusae</name>
    <dbReference type="NCBI Taxonomy" id="1338426"/>
    <lineage>
        <taxon>Bacteria</taxon>
        <taxon>Bacillati</taxon>
        <taxon>Actinomycetota</taxon>
        <taxon>Actinomycetes</taxon>
        <taxon>Micrococcales</taxon>
        <taxon>Micrococcaceae</taxon>
        <taxon>Arthrobacter</taxon>
    </lineage>
</organism>
<comment type="caution">
    <text evidence="1">The sequence shown here is derived from an EMBL/GenBank/DDBJ whole genome shotgun (WGS) entry which is preliminary data.</text>
</comment>
<evidence type="ECO:0000313" key="1">
    <source>
        <dbReference type="EMBL" id="MDP9906881.1"/>
    </source>
</evidence>
<reference evidence="1 3" key="1">
    <citation type="submission" date="2023-07" db="EMBL/GenBank/DDBJ databases">
        <title>Sorghum-associated microbial communities from plants grown in Nebraska, USA.</title>
        <authorList>
            <person name="Schachtman D."/>
        </authorList>
    </citation>
    <scope>NUCLEOTIDE SEQUENCE</scope>
    <source>
        <strain evidence="1">DS1006</strain>
        <strain evidence="2 3">DS1016</strain>
    </source>
</reference>
<dbReference type="EMBL" id="JAUSTF010000013">
    <property type="protein sequence ID" value="MDQ0182559.1"/>
    <property type="molecule type" value="Genomic_DNA"/>
</dbReference>
<evidence type="ECO:0000313" key="4">
    <source>
        <dbReference type="Proteomes" id="UP001242995"/>
    </source>
</evidence>
<dbReference type="Proteomes" id="UP001230951">
    <property type="component" value="Unassembled WGS sequence"/>
</dbReference>
<protein>
    <submittedName>
        <fullName evidence="1">Uncharacterized protein</fullName>
    </submittedName>
</protein>
<proteinExistence type="predicted"/>
<accession>A0AAW8DDH7</accession>
<dbReference type="AlphaFoldDB" id="A0AAW8DDH7"/>
<dbReference type="Proteomes" id="UP001242995">
    <property type="component" value="Unassembled WGS sequence"/>
</dbReference>